<comment type="caution">
    <text evidence="2">The sequence shown here is derived from an EMBL/GenBank/DDBJ whole genome shotgun (WGS) entry which is preliminary data.</text>
</comment>
<dbReference type="Proteomes" id="UP001237642">
    <property type="component" value="Unassembled WGS sequence"/>
</dbReference>
<keyword evidence="3" id="KW-1185">Reference proteome</keyword>
<feature type="compositionally biased region" description="Basic and acidic residues" evidence="1">
    <location>
        <begin position="157"/>
        <end position="173"/>
    </location>
</feature>
<gene>
    <name evidence="2" type="ORF">POM88_019879</name>
</gene>
<protein>
    <submittedName>
        <fullName evidence="2">Uncharacterized protein</fullName>
    </submittedName>
</protein>
<sequence>MVLLGELAAKKVPRIDVPETQLKWMDGCRAVKRHKIEIYIPSAEYPDWIERVSTMSTDLQSNATYNFLALIFRFNTSYSSRVNCSIKNITRGLTWSDTLYNSNNGDVLAVILLNSVLSLGDGDDIEIAAVEEMFYGLHLRNKTEITMRSDGIVDNGENERRSNHSDNDLERNENWLSPGSTTVNVEKKRSYPSVTIIWDVK</sequence>
<dbReference type="EMBL" id="JAUIZM010000005">
    <property type="protein sequence ID" value="KAK1382144.1"/>
    <property type="molecule type" value="Genomic_DNA"/>
</dbReference>
<reference evidence="2" key="2">
    <citation type="submission" date="2023-05" db="EMBL/GenBank/DDBJ databases">
        <authorList>
            <person name="Schelkunov M.I."/>
        </authorList>
    </citation>
    <scope>NUCLEOTIDE SEQUENCE</scope>
    <source>
        <strain evidence="2">Hsosn_3</strain>
        <tissue evidence="2">Leaf</tissue>
    </source>
</reference>
<proteinExistence type="predicted"/>
<organism evidence="2 3">
    <name type="scientific">Heracleum sosnowskyi</name>
    <dbReference type="NCBI Taxonomy" id="360622"/>
    <lineage>
        <taxon>Eukaryota</taxon>
        <taxon>Viridiplantae</taxon>
        <taxon>Streptophyta</taxon>
        <taxon>Embryophyta</taxon>
        <taxon>Tracheophyta</taxon>
        <taxon>Spermatophyta</taxon>
        <taxon>Magnoliopsida</taxon>
        <taxon>eudicotyledons</taxon>
        <taxon>Gunneridae</taxon>
        <taxon>Pentapetalae</taxon>
        <taxon>asterids</taxon>
        <taxon>campanulids</taxon>
        <taxon>Apiales</taxon>
        <taxon>Apiaceae</taxon>
        <taxon>Apioideae</taxon>
        <taxon>apioid superclade</taxon>
        <taxon>Tordylieae</taxon>
        <taxon>Tordyliinae</taxon>
        <taxon>Heracleum</taxon>
    </lineage>
</organism>
<evidence type="ECO:0000256" key="1">
    <source>
        <dbReference type="SAM" id="MobiDB-lite"/>
    </source>
</evidence>
<accession>A0AAD8MRI8</accession>
<evidence type="ECO:0000313" key="3">
    <source>
        <dbReference type="Proteomes" id="UP001237642"/>
    </source>
</evidence>
<evidence type="ECO:0000313" key="2">
    <source>
        <dbReference type="EMBL" id="KAK1382144.1"/>
    </source>
</evidence>
<dbReference type="AlphaFoldDB" id="A0AAD8MRI8"/>
<name>A0AAD8MRI8_9APIA</name>
<feature type="region of interest" description="Disordered" evidence="1">
    <location>
        <begin position="150"/>
        <end position="180"/>
    </location>
</feature>
<reference evidence="2" key="1">
    <citation type="submission" date="2023-02" db="EMBL/GenBank/DDBJ databases">
        <title>Genome of toxic invasive species Heracleum sosnowskyi carries increased number of genes despite the absence of recent whole-genome duplications.</title>
        <authorList>
            <person name="Schelkunov M."/>
            <person name="Shtratnikova V."/>
            <person name="Makarenko M."/>
            <person name="Klepikova A."/>
            <person name="Omelchenko D."/>
            <person name="Novikova G."/>
            <person name="Obukhova E."/>
            <person name="Bogdanov V."/>
            <person name="Penin A."/>
            <person name="Logacheva M."/>
        </authorList>
    </citation>
    <scope>NUCLEOTIDE SEQUENCE</scope>
    <source>
        <strain evidence="2">Hsosn_3</strain>
        <tissue evidence="2">Leaf</tissue>
    </source>
</reference>